<dbReference type="AlphaFoldDB" id="S2W4E1"/>
<evidence type="ECO:0000256" key="1">
    <source>
        <dbReference type="ARBA" id="ARBA00022801"/>
    </source>
</evidence>
<organism evidence="4 5">
    <name type="scientific">Propionimicrobium lymphophilum ACS-093-V-SCH5</name>
    <dbReference type="NCBI Taxonomy" id="883161"/>
    <lineage>
        <taxon>Bacteria</taxon>
        <taxon>Bacillati</taxon>
        <taxon>Actinomycetota</taxon>
        <taxon>Actinomycetes</taxon>
        <taxon>Propionibacteriales</taxon>
        <taxon>Propionibacteriaceae</taxon>
        <taxon>Propionimicrobium</taxon>
    </lineage>
</organism>
<feature type="domain" description="Inosine/uridine-preferring nucleoside hydrolase" evidence="3">
    <location>
        <begin position="9"/>
        <end position="290"/>
    </location>
</feature>
<evidence type="ECO:0000256" key="2">
    <source>
        <dbReference type="ARBA" id="ARBA00023295"/>
    </source>
</evidence>
<reference evidence="4 5" key="1">
    <citation type="submission" date="2013-04" db="EMBL/GenBank/DDBJ databases">
        <title>The Genome Sequence of Propionimicrobium lymphophilum ACS-093-V-SCH5.</title>
        <authorList>
            <consortium name="The Broad Institute Genomics Platform"/>
            <person name="Earl A."/>
            <person name="Ward D."/>
            <person name="Feldgarden M."/>
            <person name="Gevers D."/>
            <person name="Saerens B."/>
            <person name="Vaneechoutte M."/>
            <person name="Walker B."/>
            <person name="Young S."/>
            <person name="Zeng Q."/>
            <person name="Gargeya S."/>
            <person name="Fitzgerald M."/>
            <person name="Haas B."/>
            <person name="Abouelleil A."/>
            <person name="Allen A.W."/>
            <person name="Alvarado L."/>
            <person name="Arachchi H.M."/>
            <person name="Berlin A.M."/>
            <person name="Chapman S.B."/>
            <person name="Gainer-Dewar J."/>
            <person name="Goldberg J."/>
            <person name="Griggs A."/>
            <person name="Gujja S."/>
            <person name="Hansen M."/>
            <person name="Howarth C."/>
            <person name="Imamovic A."/>
            <person name="Ireland A."/>
            <person name="Larimer J."/>
            <person name="McCowan C."/>
            <person name="Murphy C."/>
            <person name="Pearson M."/>
            <person name="Poon T.W."/>
            <person name="Priest M."/>
            <person name="Roberts A."/>
            <person name="Saif S."/>
            <person name="Shea T."/>
            <person name="Sisk P."/>
            <person name="Sykes S."/>
            <person name="Wortman J."/>
            <person name="Nusbaum C."/>
            <person name="Birren B."/>
        </authorList>
    </citation>
    <scope>NUCLEOTIDE SEQUENCE [LARGE SCALE GENOMIC DNA]</scope>
    <source>
        <strain evidence="4 5">ACS-093-V-SCH5</strain>
    </source>
</reference>
<dbReference type="PATRIC" id="fig|883161.3.peg.96"/>
<dbReference type="SUPFAM" id="SSF53590">
    <property type="entry name" value="Nucleoside hydrolase"/>
    <property type="match status" value="1"/>
</dbReference>
<evidence type="ECO:0000313" key="4">
    <source>
        <dbReference type="EMBL" id="EPD34061.1"/>
    </source>
</evidence>
<evidence type="ECO:0000259" key="3">
    <source>
        <dbReference type="Pfam" id="PF01156"/>
    </source>
</evidence>
<dbReference type="InterPro" id="IPR023186">
    <property type="entry name" value="IUNH"/>
</dbReference>
<keyword evidence="5" id="KW-1185">Reference proteome</keyword>
<dbReference type="STRING" id="883161.HMPREF9306_00096"/>
<protein>
    <recommendedName>
        <fullName evidence="3">Inosine/uridine-preferring nucleoside hydrolase domain-containing protein</fullName>
    </recommendedName>
</protein>
<comment type="caution">
    <text evidence="4">The sequence shown here is derived from an EMBL/GenBank/DDBJ whole genome shotgun (WGS) entry which is preliminary data.</text>
</comment>
<dbReference type="PANTHER" id="PTHR12304:SF4">
    <property type="entry name" value="URIDINE NUCLEOSIDASE"/>
    <property type="match status" value="1"/>
</dbReference>
<dbReference type="InterPro" id="IPR001910">
    <property type="entry name" value="Inosine/uridine_hydrolase_dom"/>
</dbReference>
<gene>
    <name evidence="4" type="ORF">HMPREF9306_00096</name>
</gene>
<keyword evidence="1" id="KW-0378">Hydrolase</keyword>
<dbReference type="Gene3D" id="3.90.245.10">
    <property type="entry name" value="Ribonucleoside hydrolase-like"/>
    <property type="match status" value="1"/>
</dbReference>
<proteinExistence type="predicted"/>
<dbReference type="GO" id="GO:0008477">
    <property type="term" value="F:purine nucleosidase activity"/>
    <property type="evidence" value="ECO:0007669"/>
    <property type="project" value="TreeGrafter"/>
</dbReference>
<dbReference type="Proteomes" id="UP000014417">
    <property type="component" value="Unassembled WGS sequence"/>
</dbReference>
<evidence type="ECO:0000313" key="5">
    <source>
        <dbReference type="Proteomes" id="UP000014417"/>
    </source>
</evidence>
<dbReference type="GO" id="GO:0005829">
    <property type="term" value="C:cytosol"/>
    <property type="evidence" value="ECO:0007669"/>
    <property type="project" value="TreeGrafter"/>
</dbReference>
<dbReference type="GO" id="GO:0006152">
    <property type="term" value="P:purine nucleoside catabolic process"/>
    <property type="evidence" value="ECO:0007669"/>
    <property type="project" value="TreeGrafter"/>
</dbReference>
<dbReference type="OrthoDB" id="9797882at2"/>
<dbReference type="EMBL" id="AGZR01000001">
    <property type="protein sequence ID" value="EPD34061.1"/>
    <property type="molecule type" value="Genomic_DNA"/>
</dbReference>
<sequence length="316" mass="34082">MCQTVFMKILVDTDPGVDDAFALLFALANPNLEVIGVTTVGGNAFLDDVTRNASGLLALAKRYYDFTIPALHMGLQSHRRGNAESVHGIGGLGGVHLPTDFPVGNDAIGFIVETLRANPGEIRLVTLGPLTNIAAALEVEPELPRLAAGISIMGGAERGGNSGNEAEFNIWQDPAAAEKVFDAAWTSFSMCGLDATACTTFTPELRELCFQVGREGNEIGTLLHDITRDYINRDWTANQVLGCRVHDLLPVALLVDETIAKSVKARVRVQVGGPFDGRTIVTRGTGDVNVYTDSTDNKKLMNLLMLTLFPRLKRFL</sequence>
<name>S2W4E1_9ACTN</name>
<dbReference type="Pfam" id="PF01156">
    <property type="entry name" value="IU_nuc_hydro"/>
    <property type="match status" value="1"/>
</dbReference>
<dbReference type="PANTHER" id="PTHR12304">
    <property type="entry name" value="INOSINE-URIDINE PREFERRING NUCLEOSIDE HYDROLASE"/>
    <property type="match status" value="1"/>
</dbReference>
<dbReference type="HOGENOM" id="CLU_036838_2_0_11"/>
<dbReference type="InterPro" id="IPR036452">
    <property type="entry name" value="Ribo_hydro-like"/>
</dbReference>
<keyword evidence="2" id="KW-0326">Glycosidase</keyword>
<accession>S2W4E1</accession>